<evidence type="ECO:0000313" key="5">
    <source>
        <dbReference type="EMBL" id="RKP49845.1"/>
    </source>
</evidence>
<feature type="transmembrane region" description="Helical" evidence="3">
    <location>
        <begin position="108"/>
        <end position="128"/>
    </location>
</feature>
<evidence type="ECO:0000256" key="2">
    <source>
        <dbReference type="ARBA" id="ARBA00007400"/>
    </source>
</evidence>
<dbReference type="InterPro" id="IPR002656">
    <property type="entry name" value="Acyl_transf_3_dom"/>
</dbReference>
<feature type="transmembrane region" description="Helical" evidence="3">
    <location>
        <begin position="148"/>
        <end position="170"/>
    </location>
</feature>
<dbReference type="PANTHER" id="PTHR36927">
    <property type="entry name" value="BLR4337 PROTEIN"/>
    <property type="match status" value="1"/>
</dbReference>
<gene>
    <name evidence="5" type="ORF">D7Z26_18605</name>
</gene>
<feature type="transmembrane region" description="Helical" evidence="3">
    <location>
        <begin position="291"/>
        <end position="311"/>
    </location>
</feature>
<keyword evidence="6" id="KW-1185">Reference proteome</keyword>
<feature type="domain" description="Acyltransferase 3" evidence="4">
    <location>
        <begin position="21"/>
        <end position="370"/>
    </location>
</feature>
<reference evidence="5 6" key="1">
    <citation type="submission" date="2018-10" db="EMBL/GenBank/DDBJ databases">
        <title>Cohnella sp. M2MS4P-1, whole genome shotgun sequence.</title>
        <authorList>
            <person name="Tuo L."/>
        </authorList>
    </citation>
    <scope>NUCLEOTIDE SEQUENCE [LARGE SCALE GENOMIC DNA]</scope>
    <source>
        <strain evidence="5 6">M2MS4P-1</strain>
    </source>
</reference>
<keyword evidence="3" id="KW-0812">Transmembrane</keyword>
<comment type="caution">
    <text evidence="5">The sequence shown here is derived from an EMBL/GenBank/DDBJ whole genome shotgun (WGS) entry which is preliminary data.</text>
</comment>
<proteinExistence type="inferred from homology"/>
<evidence type="ECO:0000259" key="4">
    <source>
        <dbReference type="Pfam" id="PF01757"/>
    </source>
</evidence>
<feature type="transmembrane region" description="Helical" evidence="3">
    <location>
        <begin position="355"/>
        <end position="375"/>
    </location>
</feature>
<dbReference type="AlphaFoldDB" id="A0A494XGI0"/>
<feature type="transmembrane region" description="Helical" evidence="3">
    <location>
        <begin position="252"/>
        <end position="271"/>
    </location>
</feature>
<evidence type="ECO:0000313" key="6">
    <source>
        <dbReference type="Proteomes" id="UP000282076"/>
    </source>
</evidence>
<feature type="transmembrane region" description="Helical" evidence="3">
    <location>
        <begin position="331"/>
        <end position="349"/>
    </location>
</feature>
<name>A0A494XGI0_9BACL</name>
<dbReference type="EMBL" id="RBZM01000008">
    <property type="protein sequence ID" value="RKP49845.1"/>
    <property type="molecule type" value="Genomic_DNA"/>
</dbReference>
<dbReference type="Pfam" id="PF01757">
    <property type="entry name" value="Acyl_transf_3"/>
    <property type="match status" value="1"/>
</dbReference>
<keyword evidence="3" id="KW-1133">Transmembrane helix</keyword>
<organism evidence="5 6">
    <name type="scientific">Cohnella endophytica</name>
    <dbReference type="NCBI Taxonomy" id="2419778"/>
    <lineage>
        <taxon>Bacteria</taxon>
        <taxon>Bacillati</taxon>
        <taxon>Bacillota</taxon>
        <taxon>Bacilli</taxon>
        <taxon>Bacillales</taxon>
        <taxon>Paenibacillaceae</taxon>
        <taxon>Cohnella</taxon>
    </lineage>
</organism>
<feature type="transmembrane region" description="Helical" evidence="3">
    <location>
        <begin position="191"/>
        <end position="209"/>
    </location>
</feature>
<protein>
    <recommendedName>
        <fullName evidence="4">Acyltransferase 3 domain-containing protein</fullName>
    </recommendedName>
</protein>
<sequence>MIWYDVEKYKGDYKLNQRLFFLDNIRVFLTILLVIFHTSIAYGAAGSWILEDVDKSDVNATVALLTIFTAVCQSFFMGLFFFISSYFFPTSYEKKGAFRFLSGRLVRLGIPLLTYYFVIGPMTVWFAKFRDQQTLVQFYKDNVWSFRWTFFGPTWFLEASIYFTLLYVLFRFVIRDRFKMRSMLFPNGKTLVVVAIVLGLIAFVVRLIYPTGTGPLELQLGYFPSYILLFIAGIIAQKQRWLEQIPEKLQRIWKWVAIGMIPVLPLGLILTGGLEGDVHFEGGFNIQALFYAMWEPFICLGIIISMLSFFIRRFNKTNVLSKWLSENAYTVYLIHPPIIVGWTLAFHGIDLPAIIKWIIVSALSIAVCFIGASVIRMLPYARRVL</sequence>
<dbReference type="Proteomes" id="UP000282076">
    <property type="component" value="Unassembled WGS sequence"/>
</dbReference>
<evidence type="ECO:0000256" key="1">
    <source>
        <dbReference type="ARBA" id="ARBA00004370"/>
    </source>
</evidence>
<feature type="transmembrane region" description="Helical" evidence="3">
    <location>
        <begin position="62"/>
        <end position="88"/>
    </location>
</feature>
<feature type="transmembrane region" description="Helical" evidence="3">
    <location>
        <begin position="27"/>
        <end position="50"/>
    </location>
</feature>
<comment type="similarity">
    <text evidence="2">Belongs to the acyltransferase 3 family.</text>
</comment>
<dbReference type="InterPro" id="IPR050623">
    <property type="entry name" value="Glucan_succinyl_AcylTrfase"/>
</dbReference>
<dbReference type="GO" id="GO:0016747">
    <property type="term" value="F:acyltransferase activity, transferring groups other than amino-acyl groups"/>
    <property type="evidence" value="ECO:0007669"/>
    <property type="project" value="InterPro"/>
</dbReference>
<accession>A0A494XGI0</accession>
<feature type="transmembrane region" description="Helical" evidence="3">
    <location>
        <begin position="221"/>
        <end position="240"/>
    </location>
</feature>
<comment type="subcellular location">
    <subcellularLocation>
        <location evidence="1">Membrane</location>
    </subcellularLocation>
</comment>
<dbReference type="PANTHER" id="PTHR36927:SF4">
    <property type="entry name" value="BLR5718 PROTEIN"/>
    <property type="match status" value="1"/>
</dbReference>
<evidence type="ECO:0000256" key="3">
    <source>
        <dbReference type="SAM" id="Phobius"/>
    </source>
</evidence>
<keyword evidence="3" id="KW-0472">Membrane</keyword>